<dbReference type="GO" id="GO:0000155">
    <property type="term" value="F:phosphorelay sensor kinase activity"/>
    <property type="evidence" value="ECO:0007669"/>
    <property type="project" value="InterPro"/>
</dbReference>
<dbReference type="InterPro" id="IPR029016">
    <property type="entry name" value="GAF-like_dom_sf"/>
</dbReference>
<proteinExistence type="predicted"/>
<reference evidence="6" key="1">
    <citation type="submission" date="2016-10" db="EMBL/GenBank/DDBJ databases">
        <authorList>
            <person name="Varghese N."/>
            <person name="Submissions S."/>
        </authorList>
    </citation>
    <scope>NUCLEOTIDE SEQUENCE [LARGE SCALE GENOMIC DNA]</scope>
    <source>
        <strain evidence="6">DSM 43163</strain>
    </source>
</reference>
<dbReference type="EMBL" id="FNVO01000003">
    <property type="protein sequence ID" value="SEG13730.1"/>
    <property type="molecule type" value="Genomic_DNA"/>
</dbReference>
<keyword evidence="3" id="KW-0902">Two-component regulatory system</keyword>
<organism evidence="5 6">
    <name type="scientific">Thermomonospora echinospora</name>
    <dbReference type="NCBI Taxonomy" id="1992"/>
    <lineage>
        <taxon>Bacteria</taxon>
        <taxon>Bacillati</taxon>
        <taxon>Actinomycetota</taxon>
        <taxon>Actinomycetes</taxon>
        <taxon>Streptosporangiales</taxon>
        <taxon>Thermomonosporaceae</taxon>
        <taxon>Thermomonospora</taxon>
    </lineage>
</organism>
<dbReference type="SMART" id="SM00387">
    <property type="entry name" value="HATPase_c"/>
    <property type="match status" value="1"/>
</dbReference>
<dbReference type="PANTHER" id="PTHR24421">
    <property type="entry name" value="NITRATE/NITRITE SENSOR PROTEIN NARX-RELATED"/>
    <property type="match status" value="1"/>
</dbReference>
<dbReference type="Pfam" id="PF02518">
    <property type="entry name" value="HATPase_c"/>
    <property type="match status" value="1"/>
</dbReference>
<dbReference type="SUPFAM" id="SSF55874">
    <property type="entry name" value="ATPase domain of HSP90 chaperone/DNA topoisomerase II/histidine kinase"/>
    <property type="match status" value="1"/>
</dbReference>
<keyword evidence="2 5" id="KW-0418">Kinase</keyword>
<name>A0A1H5XQQ5_9ACTN</name>
<dbReference type="InterPro" id="IPR036890">
    <property type="entry name" value="HATPase_C_sf"/>
</dbReference>
<gene>
    <name evidence="5" type="ORF">SAMN04489712_103352</name>
</gene>
<accession>A0A1H5XQQ5</accession>
<dbReference type="InterPro" id="IPR005467">
    <property type="entry name" value="His_kinase_dom"/>
</dbReference>
<dbReference type="AlphaFoldDB" id="A0A1H5XQQ5"/>
<dbReference type="Proteomes" id="UP000236723">
    <property type="component" value="Unassembled WGS sequence"/>
</dbReference>
<evidence type="ECO:0000313" key="5">
    <source>
        <dbReference type="EMBL" id="SEG13730.1"/>
    </source>
</evidence>
<feature type="domain" description="Histidine kinase" evidence="4">
    <location>
        <begin position="279"/>
        <end position="372"/>
    </location>
</feature>
<dbReference type="Gene3D" id="1.20.5.1930">
    <property type="match status" value="1"/>
</dbReference>
<dbReference type="InterPro" id="IPR011712">
    <property type="entry name" value="Sig_transdc_His_kin_sub3_dim/P"/>
</dbReference>
<dbReference type="RefSeq" id="WP_103937280.1">
    <property type="nucleotide sequence ID" value="NZ_FNVO01000003.1"/>
</dbReference>
<evidence type="ECO:0000256" key="1">
    <source>
        <dbReference type="ARBA" id="ARBA00022679"/>
    </source>
</evidence>
<dbReference type="GO" id="GO:0046983">
    <property type="term" value="F:protein dimerization activity"/>
    <property type="evidence" value="ECO:0007669"/>
    <property type="project" value="InterPro"/>
</dbReference>
<keyword evidence="6" id="KW-1185">Reference proteome</keyword>
<dbReference type="CDD" id="cd16917">
    <property type="entry name" value="HATPase_UhpB-NarQ-NarX-like"/>
    <property type="match status" value="1"/>
</dbReference>
<dbReference type="GO" id="GO:0016020">
    <property type="term" value="C:membrane"/>
    <property type="evidence" value="ECO:0007669"/>
    <property type="project" value="InterPro"/>
</dbReference>
<sequence>MNALELLAGRGGDLLVRIVTVACSDRVLPDMAVELAGLVVRSAADLPFCDVYVLDEEERVLECPGRRPVPLGEGDVGWVAAHGRPRRHADGRGAALPVSVGGRATIAVIDTRSAGPCRQEDIDLVTALAALFAPVLHSCRRLRNAQEREHSAERFAERAVEVQEAERARLVRDIHDGIAQRLAGLGFHLSACDQALSHGSAAEAHDQLVLARELCELAAAETRAAIGGLRPPVLDDLGLTAALATLAREAGSRQPSPDVTVTVSGELEDALPDHVQTALYRIAQEAVGNCLRHARASVVHLLLEHDHDQVRLRVADDGAGFSIQDVFAPGRRPDSYGLRSMAERAELLGGRVHVSSRPGGGTIIEALVPLRR</sequence>
<keyword evidence="1" id="KW-0808">Transferase</keyword>
<protein>
    <submittedName>
        <fullName evidence="5">Histidine kinase-, DNA gyrase B-, and HSP90-like ATPase</fullName>
    </submittedName>
</protein>
<dbReference type="PROSITE" id="PS50109">
    <property type="entry name" value="HIS_KIN"/>
    <property type="match status" value="1"/>
</dbReference>
<dbReference type="InterPro" id="IPR050482">
    <property type="entry name" value="Sensor_HK_TwoCompSys"/>
</dbReference>
<dbReference type="Pfam" id="PF07730">
    <property type="entry name" value="HisKA_3"/>
    <property type="match status" value="1"/>
</dbReference>
<evidence type="ECO:0000256" key="2">
    <source>
        <dbReference type="ARBA" id="ARBA00022777"/>
    </source>
</evidence>
<dbReference type="SUPFAM" id="SSF55781">
    <property type="entry name" value="GAF domain-like"/>
    <property type="match status" value="1"/>
</dbReference>
<evidence type="ECO:0000256" key="3">
    <source>
        <dbReference type="ARBA" id="ARBA00023012"/>
    </source>
</evidence>
<evidence type="ECO:0000313" key="6">
    <source>
        <dbReference type="Proteomes" id="UP000236723"/>
    </source>
</evidence>
<dbReference type="InterPro" id="IPR003594">
    <property type="entry name" value="HATPase_dom"/>
</dbReference>
<dbReference type="Gene3D" id="3.30.565.10">
    <property type="entry name" value="Histidine kinase-like ATPase, C-terminal domain"/>
    <property type="match status" value="1"/>
</dbReference>
<dbReference type="Gene3D" id="3.30.450.40">
    <property type="match status" value="1"/>
</dbReference>
<evidence type="ECO:0000259" key="4">
    <source>
        <dbReference type="PROSITE" id="PS50109"/>
    </source>
</evidence>
<dbReference type="OrthoDB" id="227596at2"/>